<evidence type="ECO:0000313" key="6">
    <source>
        <dbReference type="Proteomes" id="UP000291124"/>
    </source>
</evidence>
<sequence>MKNFYFFILLFFSYCICFAQDFGQFASGIRINGSIYNTTGDIGITPFQDANLGTFGANSPCAKITAGEIKTWKNISANVCGAKIYWRVYPTSASPSGSFNFIILPFGSNCSSGVFADGVGTCNTGDQKWKDYSLNIDFISGLGPNNYILEIYYEYTGSNSSTSTCEATKFISNFGSNFKANFTITSPTISCPANITQNIDSGLCSASIVTQNPTIGDNCFINKLTWELTGATTGISPATGINYLGTQVFNKGITTVTYIASDAAGNSASCSFTVSVVDNQPPTIATLAAITVNADSGICTYASSQLPAPTASDNCTTVTVTRSPATLSKGTNTVTWTATDGAGLTATSTQTVTVVDNQAPTIATLAAITVNADSGVCTYASSQLTPPTASDNCTTVTVTRSPATLSKGTNTVTWTATDGAGLTATSTQTVTVVDNQPPTIATLAAITVNADSGICTYASSQLTAPTAADNCTTVTITRSPATLSKGTNTVTWTATDGAGLTATSTQTVTVVDNQPPTIATLAATTVNADSGICTYASSQLTAPTAADNCTTVTITRSPATLSKGTNTVTWTATDGAGLTATSTQTVTVVDNQPPTIATLAAITVNADSGVCTYASSQLTSPTASDNCTTVTVTRSPATLSKGTNTVTWTATDGAGLTATSTQTVTVVDNQPPTIATLAAITVNADSGVCTYASSQLTAPTAADNCTTVTVTRSPATLSKGTNTVTWTATDGAGLTATSTQTVTVVDNQPPTIATLAAITVNADSGVCTYASSQLTAPTASDNCTTVTVTRSPATLSKGTNTVTWTATDGAGLTATSTQTVTVVDNQAPTIATLAAITVNADPGICTYASSQLTPPTASDNCTTVTVTRSPATLSKGTNTVTWTATDGANLTATSTQTVTVVDNQAPTIATLAATTVNADSGICTYASSQLTAPTAADNCTTVTITRSPATLSKGTNTVTWTATDGAGLTATSTQTVTVVDNQPPTIATLAAITVNADSGVCTYASSQLTAPTAADNCTTVTVTRSPATLSKGTNTVTWTATDGAGLTATSTQTVTVVDNQPPTIATLAAITVNADSGVCTYASSQLTPPTASDNCTTVTVTRSPATLSKGTNTVTWTATDGAGLTATSTQTVTVVDNQPPTIATLAAITVNADSGVCTYASSQLTSPTASDNCTTVTVTRSPATLSKGTNTVTWTATDGAGLTATSTQTVTVVDNQPPTIATLAAITVNADSGVCTYASSQLTSPTASDNCTTVTVTRSPATLSKGTNTVTWTATDGAGLTATSTQTVTVVDNQPPTIATLTDITVNADPGVCTYASSQLTAPTAADNCTTVTVTRSPATLSKGTNTVTWTATDGASLIATSTQTVTVVDNQPPTAICKNISVSLNALGTASITAADINNNSTDNCGIASLVASKTTFNCANLGTNSVTLTVTDTSGNVNSCTSTVTVVDAIAPVALCKPFTLNLDVAGNATLLATDINNGSSDNCSFTRTISKANFDCSNIGANTVTLTITDAAGNSSSCNATVTVQSSLAITATSNSVVCAGNTLKLFGNITSGAFGTPTYSWVGPLGFSSTSQNPSIPNVSMGAAGTYTLTVINGNGCTASQTTTVLVNPVPNVSINPSFASGFVKKFTGSLVLYTYTVTNVGLVSDSFNLSYIADSDPMDVTMDVRFLTMGGAVITSTPMISAGGNYTFQLELSVQGNQPRVYNHTVLIATSNLCSNSSVSADAYTYEYNGNQPPADNGSQLEISKVAIDNTTGVDITNAIVGVPFKYKITVVNNSNGDDATNVVINDLVPASLSITDNGGGIQTGNSIRWNVGSLTKKRAGQNTVQKIITVVPSCSSLLSVSNTANVISSPPDNGQGIGAATVITNITDNIPPTANCKPITVYLNSAGVATITESMINNGSTDNCSIQSVTIDKSTFNCSNLGANNVILTVKDISGNSATCTSIVTVVDNLAPVFTSCPTNPASLCADNATSYTKVGTSWNALATDNCTFSLVYTLSGSTTGTGTSLNGVAFNVGTTTVTWKATDSAGNVSNCIFTVTINGLPIITTQPITELECEGNIVTFKALASGSGLTYVWQRKLPAEAVFSTIPAEGNVSYPSPGEIRLQNVGSVMSPSGTQYQVIITNSNGCSITSSVATLLVNEVTGISPSATNVTQCYGTNYSYTVSTSAPPPGSVVSYQWKSSVASGVWNPVVDGVHYSGATTATLNILNGTPAQSAAYKVQVIFTSSASTCTVTTALTRQITFLPEVTPPVAAITQPDCFTATGSILLSGLPAIGTWTLTRTGTSGATTTGTGFSTTISGLTAGTYNFTVSNGTCTSLPSANVVINVQPGTPLRPTIVSYTLPTFADNDGTITLGDLPSGNWVLNQIKNGVTTTISGSGSPYTLTGLSNGNYEFEVVALCTSPRSQLTPLTPIPYNPLVSPATDLNCTGFTANWPATFAATAYLLDVSTVSNFASFISGYQDRNVGNVLSFVVSGMPTGPLYYRIRAKNATLITLYSATITVTPLINTYSAGSWSLGTPPPTIGTQNLVFNTGFTATADLAGCSCTVNSGNVIVNSGITVTLNNEVKVLGGSLTFEDSSSLVQINNVANTGNITYKRNTTRITRMDYTYWSTPVMPHTLGSVSPNTSVDKYYSFNSNLNDWKQESAATAMVPGVGYIIRGPQNFTINNPAFYEAPFVGVPNNGPYAVSGIIADRSYLLGNPYPSALDADAFLDTNQNVLDGTLYFWTHNTPIAVGTPDPGTGVYAYSGNDYASYNRTGGVSTKAQAPSSLTPFTGINDNIPSGKIASGQGFFGGSKVTLPSGPMIVYDNSMRVGVGTITGNNSQFYKTKNPKAKIYVLEKHRIWLDLTNTQGAFKQTLVGYVTEATNDYEGRFDGESYDGNDFLDFYSILQDKNLTIQGRALPFDQNDEIPLGYRVAVGGTFSVAIGQVDGLLLNQPVFIEDKLNNTIHNLKGGKYTFTTDAGTFDDRFVLRYTDKTLGIDEVVVNDGIIALYSNNYKTLIIRNTLQDATVNSVTLYSLSGQKISSWDVKGREQTSIQIPIKNLPTEIYVVKIKTTQGDFSKKIIVK</sequence>
<dbReference type="Proteomes" id="UP000291124">
    <property type="component" value="Chromosome"/>
</dbReference>
<evidence type="ECO:0000256" key="2">
    <source>
        <dbReference type="ARBA" id="ARBA00022737"/>
    </source>
</evidence>
<organism evidence="5 6">
    <name type="scientific">Flavobacterium nackdongense</name>
    <dbReference type="NCBI Taxonomy" id="2547394"/>
    <lineage>
        <taxon>Bacteria</taxon>
        <taxon>Pseudomonadati</taxon>
        <taxon>Bacteroidota</taxon>
        <taxon>Flavobacteriia</taxon>
        <taxon>Flavobacteriales</taxon>
        <taxon>Flavobacteriaceae</taxon>
        <taxon>Flavobacterium</taxon>
    </lineage>
</organism>
<dbReference type="RefSeq" id="WP_133276661.1">
    <property type="nucleotide sequence ID" value="NZ_CP037933.1"/>
</dbReference>
<dbReference type="EMBL" id="CP037933">
    <property type="protein sequence ID" value="QBN19142.1"/>
    <property type="molecule type" value="Genomic_DNA"/>
</dbReference>
<protein>
    <submittedName>
        <fullName evidence="5">HYR domain-containing protein</fullName>
    </submittedName>
</protein>
<evidence type="ECO:0000313" key="5">
    <source>
        <dbReference type="EMBL" id="QBN19142.1"/>
    </source>
</evidence>
<gene>
    <name evidence="5" type="ORF">E1750_10135</name>
</gene>
<dbReference type="NCBIfam" id="TIGR04183">
    <property type="entry name" value="Por_Secre_tail"/>
    <property type="match status" value="1"/>
</dbReference>
<dbReference type="PANTHER" id="PTHR24273">
    <property type="entry name" value="FI04643P-RELATED"/>
    <property type="match status" value="1"/>
</dbReference>
<dbReference type="PANTHER" id="PTHR24273:SF32">
    <property type="entry name" value="HYALIN"/>
    <property type="match status" value="1"/>
</dbReference>
<feature type="domain" description="HYR" evidence="4">
    <location>
        <begin position="589"/>
        <end position="668"/>
    </location>
</feature>
<keyword evidence="1 3" id="KW-0732">Signal</keyword>
<feature type="domain" description="HYR" evidence="4">
    <location>
        <begin position="1213"/>
        <end position="1292"/>
    </location>
</feature>
<dbReference type="InterPro" id="IPR026444">
    <property type="entry name" value="Secre_tail"/>
</dbReference>
<keyword evidence="2" id="KW-0677">Repeat</keyword>
<evidence type="ECO:0000259" key="4">
    <source>
        <dbReference type="PROSITE" id="PS50825"/>
    </source>
</evidence>
<proteinExistence type="predicted"/>
<dbReference type="OrthoDB" id="1652165at2"/>
<feature type="chain" id="PRO_5020586536" evidence="3">
    <location>
        <begin position="20"/>
        <end position="3072"/>
    </location>
</feature>
<dbReference type="Pfam" id="PF02494">
    <property type="entry name" value="HYR"/>
    <property type="match status" value="3"/>
</dbReference>
<dbReference type="PROSITE" id="PS50825">
    <property type="entry name" value="HYR"/>
    <property type="match status" value="6"/>
</dbReference>
<evidence type="ECO:0000256" key="1">
    <source>
        <dbReference type="ARBA" id="ARBA00022729"/>
    </source>
</evidence>
<name>A0A4V1AGT3_9FLAO</name>
<accession>A0A4V1AGT3</accession>
<feature type="signal peptide" evidence="3">
    <location>
        <begin position="1"/>
        <end position="19"/>
    </location>
</feature>
<feature type="domain" description="HYR" evidence="4">
    <location>
        <begin position="182"/>
        <end position="278"/>
    </location>
</feature>
<evidence type="ECO:0000256" key="3">
    <source>
        <dbReference type="SAM" id="SignalP"/>
    </source>
</evidence>
<feature type="domain" description="HYR" evidence="4">
    <location>
        <begin position="1369"/>
        <end position="1450"/>
    </location>
</feature>
<dbReference type="InterPro" id="IPR013783">
    <property type="entry name" value="Ig-like_fold"/>
</dbReference>
<reference evidence="6" key="1">
    <citation type="submission" date="2019-03" db="EMBL/GenBank/DDBJ databases">
        <title>Flavobacterium sp.</title>
        <authorList>
            <person name="Kim H."/>
        </authorList>
    </citation>
    <scope>NUCLEOTIDE SEQUENCE [LARGE SCALE GENOMIC DNA]</scope>
    <source>
        <strain evidence="6">GS13</strain>
    </source>
</reference>
<dbReference type="KEGG" id="fnk:E1750_10135"/>
<feature type="domain" description="HYR" evidence="4">
    <location>
        <begin position="1057"/>
        <end position="1136"/>
    </location>
</feature>
<dbReference type="Gene3D" id="2.60.40.10">
    <property type="entry name" value="Immunoglobulins"/>
    <property type="match status" value="3"/>
</dbReference>
<keyword evidence="6" id="KW-1185">Reference proteome</keyword>
<dbReference type="InterPro" id="IPR003410">
    <property type="entry name" value="HYR_dom"/>
</dbReference>
<feature type="domain" description="HYR" evidence="4">
    <location>
        <begin position="1953"/>
        <end position="2046"/>
    </location>
</feature>